<dbReference type="EMBL" id="CP097636">
    <property type="protein sequence ID" value="URI10310.1"/>
    <property type="molecule type" value="Genomic_DNA"/>
</dbReference>
<evidence type="ECO:0000313" key="2">
    <source>
        <dbReference type="EMBL" id="URI10310.1"/>
    </source>
</evidence>
<evidence type="ECO:0000313" key="3">
    <source>
        <dbReference type="Proteomes" id="UP001056201"/>
    </source>
</evidence>
<feature type="transmembrane region" description="Helical" evidence="1">
    <location>
        <begin position="12"/>
        <end position="31"/>
    </location>
</feature>
<evidence type="ECO:0000256" key="1">
    <source>
        <dbReference type="SAM" id="Phobius"/>
    </source>
</evidence>
<name>A0ABY4SG75_AQUTE</name>
<accession>A0ABY4SG75</accession>
<protein>
    <submittedName>
        <fullName evidence="2">Uncharacterized protein</fullName>
    </submittedName>
</protein>
<feature type="transmembrane region" description="Helical" evidence="1">
    <location>
        <begin position="78"/>
        <end position="97"/>
    </location>
</feature>
<dbReference type="RefSeq" id="WP_250198514.1">
    <property type="nucleotide sequence ID" value="NZ_CP097636.1"/>
</dbReference>
<reference evidence="2" key="1">
    <citation type="submission" date="2022-05" db="EMBL/GenBank/DDBJ databases">
        <title>An RpoN-dependent PEP-CTERM gene is involved in floc formation of an Aquincola tertiaricarbonis strain.</title>
        <authorList>
            <person name="Qiu D."/>
            <person name="Xia M."/>
        </authorList>
    </citation>
    <scope>NUCLEOTIDE SEQUENCE</scope>
    <source>
        <strain evidence="2">RN12</strain>
    </source>
</reference>
<keyword evidence="1" id="KW-1133">Transmembrane helix</keyword>
<dbReference type="Proteomes" id="UP001056201">
    <property type="component" value="Chromosome 2"/>
</dbReference>
<keyword evidence="3" id="KW-1185">Reference proteome</keyword>
<gene>
    <name evidence="2" type="ORF">MW290_14940</name>
</gene>
<proteinExistence type="predicted"/>
<sequence length="98" mass="9807">MNRRALRLTQHPAAGPFALGALLGTVTGLMLRHGIGGIAGLVMALLLVASGAASGICLQLHRRPLPAGAVRRQAVRAWGVAVGLGIAAGLAGMGAVLR</sequence>
<keyword evidence="1" id="KW-0812">Transmembrane</keyword>
<keyword evidence="1" id="KW-0472">Membrane</keyword>
<organism evidence="2 3">
    <name type="scientific">Aquincola tertiaricarbonis</name>
    <dbReference type="NCBI Taxonomy" id="391953"/>
    <lineage>
        <taxon>Bacteria</taxon>
        <taxon>Pseudomonadati</taxon>
        <taxon>Pseudomonadota</taxon>
        <taxon>Betaproteobacteria</taxon>
        <taxon>Burkholderiales</taxon>
        <taxon>Sphaerotilaceae</taxon>
        <taxon>Aquincola</taxon>
    </lineage>
</organism>
<feature type="transmembrane region" description="Helical" evidence="1">
    <location>
        <begin position="37"/>
        <end position="58"/>
    </location>
</feature>